<proteinExistence type="inferred from homology"/>
<dbReference type="RefSeq" id="XP_018147273.1">
    <property type="nucleotide sequence ID" value="XM_018282691.1"/>
</dbReference>
<evidence type="ECO:0000256" key="3">
    <source>
        <dbReference type="ARBA" id="ARBA00022692"/>
    </source>
</evidence>
<evidence type="ECO:0000313" key="9">
    <source>
        <dbReference type="EMBL" id="OAQ70736.1"/>
    </source>
</evidence>
<dbReference type="PANTHER" id="PTHR19957">
    <property type="entry name" value="SYNTAXIN"/>
    <property type="match status" value="1"/>
</dbReference>
<dbReference type="EMBL" id="LSBJ02000002">
    <property type="protein sequence ID" value="OAQ70736.1"/>
    <property type="molecule type" value="Genomic_DNA"/>
</dbReference>
<comment type="similarity">
    <text evidence="2">Belongs to the syntaxin family.</text>
</comment>
<dbReference type="GO" id="GO:0006886">
    <property type="term" value="P:intracellular protein transport"/>
    <property type="evidence" value="ECO:0007669"/>
    <property type="project" value="TreeGrafter"/>
</dbReference>
<protein>
    <submittedName>
        <fullName evidence="9">t-SNARE protein</fullName>
    </submittedName>
</protein>
<dbReference type="Gene3D" id="1.20.5.110">
    <property type="match status" value="1"/>
</dbReference>
<dbReference type="Proteomes" id="UP000078397">
    <property type="component" value="Unassembled WGS sequence"/>
</dbReference>
<dbReference type="GeneID" id="28846685"/>
<dbReference type="CDD" id="cd15849">
    <property type="entry name" value="SNARE_Sso1"/>
    <property type="match status" value="1"/>
</dbReference>
<dbReference type="GO" id="GO:0006887">
    <property type="term" value="P:exocytosis"/>
    <property type="evidence" value="ECO:0007669"/>
    <property type="project" value="TreeGrafter"/>
</dbReference>
<keyword evidence="5 7" id="KW-0472">Membrane</keyword>
<evidence type="ECO:0000256" key="5">
    <source>
        <dbReference type="ARBA" id="ARBA00023136"/>
    </source>
</evidence>
<name>A0A179FYI5_METCM</name>
<evidence type="ECO:0000313" key="10">
    <source>
        <dbReference type="Proteomes" id="UP000078397"/>
    </source>
</evidence>
<evidence type="ECO:0000256" key="2">
    <source>
        <dbReference type="ARBA" id="ARBA00009063"/>
    </source>
</evidence>
<sequence length="323" mass="36226">MSYGQYNPYSGPPAQDAGQGYGEANPYGGQYEMQNYNNQQQYQQPPQQQYDGSSQQQPTQDSVLTQIKQLREAIDRMPASTQHIGDQYRAVLGSPDGRGKNELERAEADAHASHVAIKDGIKQLERDIKSSPASSRNVGKQQLPALKETFKQNLETHRQMEYRSKEDYKNQIVRQLGAIKPADQPPTDDEIDQVMRGNVRIFESALHGHRREQANAVLGNVKARHNEIQRIEQDMAEITQLQAELAAMVEEQDATVMDIEQNAEHTVDNMEAGNQQVKIATDHARRARKLKWWCLVIVVIIIIVVALGVGLGICLNSNKCGSK</sequence>
<dbReference type="GO" id="GO:0012505">
    <property type="term" value="C:endomembrane system"/>
    <property type="evidence" value="ECO:0007669"/>
    <property type="project" value="TreeGrafter"/>
</dbReference>
<dbReference type="Pfam" id="PF00804">
    <property type="entry name" value="Syntaxin"/>
    <property type="match status" value="1"/>
</dbReference>
<dbReference type="AlphaFoldDB" id="A0A179FYI5"/>
<dbReference type="PROSITE" id="PS50192">
    <property type="entry name" value="T_SNARE"/>
    <property type="match status" value="1"/>
</dbReference>
<comment type="caution">
    <text evidence="9">The sequence shown here is derived from an EMBL/GenBank/DDBJ whole genome shotgun (WGS) entry which is preliminary data.</text>
</comment>
<feature type="transmembrane region" description="Helical" evidence="7">
    <location>
        <begin position="292"/>
        <end position="313"/>
    </location>
</feature>
<keyword evidence="10" id="KW-1185">Reference proteome</keyword>
<comment type="subcellular location">
    <subcellularLocation>
        <location evidence="1">Membrane</location>
        <topology evidence="1">Single-pass type IV membrane protein</topology>
    </subcellularLocation>
</comment>
<organism evidence="9 10">
    <name type="scientific">Pochonia chlamydosporia 170</name>
    <dbReference type="NCBI Taxonomy" id="1380566"/>
    <lineage>
        <taxon>Eukaryota</taxon>
        <taxon>Fungi</taxon>
        <taxon>Dikarya</taxon>
        <taxon>Ascomycota</taxon>
        <taxon>Pezizomycotina</taxon>
        <taxon>Sordariomycetes</taxon>
        <taxon>Hypocreomycetidae</taxon>
        <taxon>Hypocreales</taxon>
        <taxon>Clavicipitaceae</taxon>
        <taxon>Pochonia</taxon>
    </lineage>
</organism>
<dbReference type="STRING" id="1380566.A0A179FYI5"/>
<feature type="compositionally biased region" description="Basic and acidic residues" evidence="6">
    <location>
        <begin position="97"/>
        <end position="114"/>
    </location>
</feature>
<dbReference type="Gene3D" id="1.20.58.70">
    <property type="match status" value="1"/>
</dbReference>
<keyword evidence="3 7" id="KW-0812">Transmembrane</keyword>
<feature type="region of interest" description="Disordered" evidence="6">
    <location>
        <begin position="1"/>
        <end position="63"/>
    </location>
</feature>
<dbReference type="GO" id="GO:0005886">
    <property type="term" value="C:plasma membrane"/>
    <property type="evidence" value="ECO:0007669"/>
    <property type="project" value="TreeGrafter"/>
</dbReference>
<reference evidence="9 10" key="1">
    <citation type="journal article" date="2016" name="PLoS Pathog.">
        <title>Biosynthesis of antibiotic leucinostatins in bio-control fungus Purpureocillium lilacinum and their inhibition on phytophthora revealed by genome mining.</title>
        <authorList>
            <person name="Wang G."/>
            <person name="Liu Z."/>
            <person name="Lin R."/>
            <person name="Li E."/>
            <person name="Mao Z."/>
            <person name="Ling J."/>
            <person name="Yang Y."/>
            <person name="Yin W.B."/>
            <person name="Xie B."/>
        </authorList>
    </citation>
    <scope>NUCLEOTIDE SEQUENCE [LARGE SCALE GENOMIC DNA]</scope>
    <source>
        <strain evidence="9">170</strain>
    </source>
</reference>
<gene>
    <name evidence="9" type="ORF">VFPPC_03156</name>
</gene>
<accession>A0A179FYI5</accession>
<dbReference type="InterPro" id="IPR010989">
    <property type="entry name" value="SNARE"/>
</dbReference>
<evidence type="ECO:0000259" key="8">
    <source>
        <dbReference type="PROSITE" id="PS50192"/>
    </source>
</evidence>
<dbReference type="OrthoDB" id="10255013at2759"/>
<dbReference type="InterPro" id="IPR000727">
    <property type="entry name" value="T_SNARE_dom"/>
</dbReference>
<feature type="region of interest" description="Disordered" evidence="6">
    <location>
        <begin position="94"/>
        <end position="114"/>
    </location>
</feature>
<dbReference type="PANTHER" id="PTHR19957:SF307">
    <property type="entry name" value="PROTEIN SSO1-RELATED"/>
    <property type="match status" value="1"/>
</dbReference>
<dbReference type="Pfam" id="PF05739">
    <property type="entry name" value="SNARE"/>
    <property type="match status" value="1"/>
</dbReference>
<evidence type="ECO:0000256" key="1">
    <source>
        <dbReference type="ARBA" id="ARBA00004211"/>
    </source>
</evidence>
<feature type="domain" description="T-SNARE coiled-coil homology" evidence="8">
    <location>
        <begin position="218"/>
        <end position="280"/>
    </location>
</feature>
<dbReference type="SUPFAM" id="SSF47661">
    <property type="entry name" value="t-snare proteins"/>
    <property type="match status" value="1"/>
</dbReference>
<dbReference type="KEGG" id="pchm:VFPPC_03156"/>
<evidence type="ECO:0000256" key="6">
    <source>
        <dbReference type="SAM" id="MobiDB-lite"/>
    </source>
</evidence>
<dbReference type="GO" id="GO:0000149">
    <property type="term" value="F:SNARE binding"/>
    <property type="evidence" value="ECO:0007669"/>
    <property type="project" value="TreeGrafter"/>
</dbReference>
<dbReference type="GO" id="GO:0048278">
    <property type="term" value="P:vesicle docking"/>
    <property type="evidence" value="ECO:0007669"/>
    <property type="project" value="TreeGrafter"/>
</dbReference>
<dbReference type="GO" id="GO:0006906">
    <property type="term" value="P:vesicle fusion"/>
    <property type="evidence" value="ECO:0007669"/>
    <property type="project" value="TreeGrafter"/>
</dbReference>
<dbReference type="InterPro" id="IPR045242">
    <property type="entry name" value="Syntaxin"/>
</dbReference>
<keyword evidence="4 7" id="KW-1133">Transmembrane helix</keyword>
<feature type="compositionally biased region" description="Low complexity" evidence="6">
    <location>
        <begin position="27"/>
        <end position="60"/>
    </location>
</feature>
<dbReference type="SMART" id="SM00397">
    <property type="entry name" value="t_SNARE"/>
    <property type="match status" value="1"/>
</dbReference>
<evidence type="ECO:0000256" key="7">
    <source>
        <dbReference type="SAM" id="Phobius"/>
    </source>
</evidence>
<dbReference type="GO" id="GO:0031201">
    <property type="term" value="C:SNARE complex"/>
    <property type="evidence" value="ECO:0007669"/>
    <property type="project" value="TreeGrafter"/>
</dbReference>
<dbReference type="InterPro" id="IPR006011">
    <property type="entry name" value="Syntaxin_N"/>
</dbReference>
<evidence type="ECO:0000256" key="4">
    <source>
        <dbReference type="ARBA" id="ARBA00022989"/>
    </source>
</evidence>
<dbReference type="GO" id="GO:0005484">
    <property type="term" value="F:SNAP receptor activity"/>
    <property type="evidence" value="ECO:0007669"/>
    <property type="project" value="TreeGrafter"/>
</dbReference>